<evidence type="ECO:0000256" key="2">
    <source>
        <dbReference type="ARBA" id="ARBA00012374"/>
    </source>
</evidence>
<reference evidence="12" key="1">
    <citation type="submission" date="2024-06" db="EMBL/GenBank/DDBJ databases">
        <title>Complete genome of Salinicola endophyticus HNIBRBA4755.</title>
        <authorList>
            <person name="Shin S.Y."/>
            <person name="Kang H."/>
            <person name="Song J."/>
        </authorList>
    </citation>
    <scope>NUCLEOTIDE SEQUENCE</scope>
    <source>
        <strain evidence="12">HNIBRBA4755</strain>
    </source>
</reference>
<comment type="catalytic activity">
    <reaction evidence="9">
        <text>di-trans,octa-cis-undecaprenyl diphosphate + H2O = di-trans,octa-cis-undecaprenyl phosphate + phosphate + H(+)</text>
        <dbReference type="Rhea" id="RHEA:28094"/>
        <dbReference type="ChEBI" id="CHEBI:15377"/>
        <dbReference type="ChEBI" id="CHEBI:15378"/>
        <dbReference type="ChEBI" id="CHEBI:43474"/>
        <dbReference type="ChEBI" id="CHEBI:58405"/>
        <dbReference type="ChEBI" id="CHEBI:60392"/>
        <dbReference type="EC" id="3.6.1.27"/>
    </reaction>
</comment>
<evidence type="ECO:0000256" key="5">
    <source>
        <dbReference type="ARBA" id="ARBA00022801"/>
    </source>
</evidence>
<proteinExistence type="predicted"/>
<evidence type="ECO:0000256" key="3">
    <source>
        <dbReference type="ARBA" id="ARBA00022475"/>
    </source>
</evidence>
<keyword evidence="3" id="KW-1003">Cell membrane</keyword>
<dbReference type="GO" id="GO:0005886">
    <property type="term" value="C:plasma membrane"/>
    <property type="evidence" value="ECO:0007669"/>
    <property type="project" value="UniProtKB-SubCell"/>
</dbReference>
<feature type="transmembrane region" description="Helical" evidence="10">
    <location>
        <begin position="161"/>
        <end position="183"/>
    </location>
</feature>
<organism evidence="12">
    <name type="scientific">Salinicola endophyticus</name>
    <dbReference type="NCBI Taxonomy" id="1949083"/>
    <lineage>
        <taxon>Bacteria</taxon>
        <taxon>Pseudomonadati</taxon>
        <taxon>Pseudomonadota</taxon>
        <taxon>Gammaproteobacteria</taxon>
        <taxon>Oceanospirillales</taxon>
        <taxon>Halomonadaceae</taxon>
        <taxon>Salinicola</taxon>
    </lineage>
</organism>
<evidence type="ECO:0000256" key="9">
    <source>
        <dbReference type="ARBA" id="ARBA00047594"/>
    </source>
</evidence>
<dbReference type="PANTHER" id="PTHR14969:SF62">
    <property type="entry name" value="DECAPRENYLPHOSPHORYL-5-PHOSPHORIBOSE PHOSPHATASE RV3807C-RELATED"/>
    <property type="match status" value="1"/>
</dbReference>
<dbReference type="CDD" id="cd01610">
    <property type="entry name" value="PAP2_like"/>
    <property type="match status" value="1"/>
</dbReference>
<evidence type="ECO:0000256" key="4">
    <source>
        <dbReference type="ARBA" id="ARBA00022692"/>
    </source>
</evidence>
<keyword evidence="7 10" id="KW-0472">Membrane</keyword>
<evidence type="ECO:0000256" key="6">
    <source>
        <dbReference type="ARBA" id="ARBA00022989"/>
    </source>
</evidence>
<evidence type="ECO:0000256" key="7">
    <source>
        <dbReference type="ARBA" id="ARBA00023136"/>
    </source>
</evidence>
<keyword evidence="4 10" id="KW-0812">Transmembrane</keyword>
<dbReference type="EMBL" id="CP159578">
    <property type="protein sequence ID" value="XCJ81396.1"/>
    <property type="molecule type" value="Genomic_DNA"/>
</dbReference>
<dbReference type="Gene3D" id="1.20.144.10">
    <property type="entry name" value="Phosphatidic acid phosphatase type 2/haloperoxidase"/>
    <property type="match status" value="1"/>
</dbReference>
<dbReference type="InterPro" id="IPR036938">
    <property type="entry name" value="PAP2/HPO_sf"/>
</dbReference>
<evidence type="ECO:0000259" key="11">
    <source>
        <dbReference type="SMART" id="SM00014"/>
    </source>
</evidence>
<sequence>MLPRTTRLTFERLDRFESRLSHRFAELSRHSPTLWLFRLVSRLGDWPAWVLLCLCQPLWHGARGWLIAIYWGLTTAVAALLYRLLKTRLCRERPYITFSTIRCSMPPVDRYSFPSGHTLHAVMFTLLTATTTPSLLPVVFPLACLIAASRVILGLHYLSDVLIGGLIGAGLAWSSQALAALILPSL</sequence>
<keyword evidence="6 10" id="KW-1133">Transmembrane helix</keyword>
<accession>A0AB74UK55</accession>
<feature type="domain" description="Phosphatidic acid phosphatase type 2/haloperoxidase" evidence="11">
    <location>
        <begin position="66"/>
        <end position="176"/>
    </location>
</feature>
<protein>
    <recommendedName>
        <fullName evidence="2">undecaprenyl-diphosphate phosphatase</fullName>
        <ecNumber evidence="2">3.6.1.27</ecNumber>
    </recommendedName>
    <alternativeName>
        <fullName evidence="8">Undecaprenyl pyrophosphate phosphatase</fullName>
    </alternativeName>
</protein>
<feature type="transmembrane region" description="Helical" evidence="10">
    <location>
        <begin position="135"/>
        <end position="155"/>
    </location>
</feature>
<feature type="transmembrane region" description="Helical" evidence="10">
    <location>
        <begin position="65"/>
        <end position="85"/>
    </location>
</feature>
<evidence type="ECO:0000256" key="1">
    <source>
        <dbReference type="ARBA" id="ARBA00004651"/>
    </source>
</evidence>
<dbReference type="InterPro" id="IPR000326">
    <property type="entry name" value="PAP2/HPO"/>
</dbReference>
<evidence type="ECO:0000313" key="12">
    <source>
        <dbReference type="EMBL" id="XCJ81396.1"/>
    </source>
</evidence>
<evidence type="ECO:0000256" key="8">
    <source>
        <dbReference type="ARBA" id="ARBA00032707"/>
    </source>
</evidence>
<dbReference type="PANTHER" id="PTHR14969">
    <property type="entry name" value="SPHINGOSINE-1-PHOSPHATE PHOSPHOHYDROLASE"/>
    <property type="match status" value="1"/>
</dbReference>
<dbReference type="Pfam" id="PF01569">
    <property type="entry name" value="PAP2"/>
    <property type="match status" value="1"/>
</dbReference>
<dbReference type="AlphaFoldDB" id="A0AB74UK55"/>
<dbReference type="EC" id="3.6.1.27" evidence="2"/>
<dbReference type="GO" id="GO:0050380">
    <property type="term" value="F:undecaprenyl-diphosphatase activity"/>
    <property type="evidence" value="ECO:0007669"/>
    <property type="project" value="UniProtKB-EC"/>
</dbReference>
<gene>
    <name evidence="12" type="ORF">ABV408_09505</name>
</gene>
<comment type="subcellular location">
    <subcellularLocation>
        <location evidence="1">Cell membrane</location>
        <topology evidence="1">Multi-pass membrane protein</topology>
    </subcellularLocation>
</comment>
<dbReference type="RefSeq" id="WP_353982146.1">
    <property type="nucleotide sequence ID" value="NZ_CP159578.1"/>
</dbReference>
<name>A0AB74UK55_9GAMM</name>
<evidence type="ECO:0000256" key="10">
    <source>
        <dbReference type="SAM" id="Phobius"/>
    </source>
</evidence>
<keyword evidence="5" id="KW-0378">Hydrolase</keyword>
<dbReference type="SMART" id="SM00014">
    <property type="entry name" value="acidPPc"/>
    <property type="match status" value="1"/>
</dbReference>
<dbReference type="SUPFAM" id="SSF48317">
    <property type="entry name" value="Acid phosphatase/Vanadium-dependent haloperoxidase"/>
    <property type="match status" value="1"/>
</dbReference>